<dbReference type="PANTHER" id="PTHR46566:SF2">
    <property type="entry name" value="ATP-DEPENDENT 6-PHOSPHOFRUCTOKINASE ISOZYME 2"/>
    <property type="match status" value="1"/>
</dbReference>
<evidence type="ECO:0000313" key="8">
    <source>
        <dbReference type="EMBL" id="MEL7558578.1"/>
    </source>
</evidence>
<accession>A0ABU9M6Q2</accession>
<dbReference type="Proteomes" id="UP001467669">
    <property type="component" value="Unassembled WGS sequence"/>
</dbReference>
<keyword evidence="9" id="KW-1185">Reference proteome</keyword>
<dbReference type="InterPro" id="IPR017583">
    <property type="entry name" value="Tagatose/fructose_Pkinase"/>
</dbReference>
<keyword evidence="2 6" id="KW-0808">Transferase</keyword>
<reference evidence="8 9" key="1">
    <citation type="submission" date="2024-04" db="EMBL/GenBank/DDBJ databases">
        <title>Draft Genome Sequence of Isolates Cultured from Underwater Hawaii Seamounts in the North Pacific Ocean.</title>
        <authorList>
            <person name="Sharma I."/>
            <person name="Darden B."/>
            <person name="Creggett J."/>
            <person name="Taylor S."/>
            <person name="Grant M.P."/>
            <person name="Scott J."/>
            <person name="Attles S."/>
            <person name="Walker S."/>
            <person name="Johnson G."/>
            <person name="St. Cloud C."/>
        </authorList>
    </citation>
    <scope>NUCLEOTIDE SEQUENCE [LARGE SCALE GENOMIC DNA]</scope>
    <source>
        <strain evidence="8 9">03GJ23</strain>
    </source>
</reference>
<protein>
    <recommendedName>
        <fullName evidence="6">Phosphofructokinase</fullName>
    </recommendedName>
</protein>
<name>A0ABU9M6Q2_STUCH</name>
<feature type="domain" description="Carbohydrate kinase PfkB" evidence="7">
    <location>
        <begin position="13"/>
        <end position="296"/>
    </location>
</feature>
<dbReference type="EMBL" id="JBCFXD010000003">
    <property type="protein sequence ID" value="MEL7558578.1"/>
    <property type="molecule type" value="Genomic_DNA"/>
</dbReference>
<evidence type="ECO:0000256" key="4">
    <source>
        <dbReference type="ARBA" id="ARBA00022777"/>
    </source>
</evidence>
<dbReference type="PIRSF" id="PIRSF000535">
    <property type="entry name" value="1PFK/6PFK/LacC"/>
    <property type="match status" value="1"/>
</dbReference>
<dbReference type="CDD" id="cd01164">
    <property type="entry name" value="FruK_PfkB_like"/>
    <property type="match status" value="1"/>
</dbReference>
<dbReference type="Pfam" id="PF00294">
    <property type="entry name" value="PfkB"/>
    <property type="match status" value="1"/>
</dbReference>
<dbReference type="InterPro" id="IPR002173">
    <property type="entry name" value="Carboh/pur_kinase_PfkB_CS"/>
</dbReference>
<evidence type="ECO:0000256" key="6">
    <source>
        <dbReference type="PIRNR" id="PIRNR000535"/>
    </source>
</evidence>
<dbReference type="PANTHER" id="PTHR46566">
    <property type="entry name" value="1-PHOSPHOFRUCTOKINASE-RELATED"/>
    <property type="match status" value="1"/>
</dbReference>
<evidence type="ECO:0000256" key="5">
    <source>
        <dbReference type="ARBA" id="ARBA00022840"/>
    </source>
</evidence>
<comment type="caution">
    <text evidence="8">The sequence shown here is derived from an EMBL/GenBank/DDBJ whole genome shotgun (WGS) entry which is preliminary data.</text>
</comment>
<sequence>MPVIASLTLNPAMDLSVSTARVTSTEKLRCSLPRHDPGGGGINVARVVDTLGGEAVAVYPAGGPFGDLLTRALDELGLAHRPVPIAGDTRESFTVDEFETGLQYRFVLPGPSLSSEELARCLDALTSLDPVPAYLVLSGSFPPGVALTFYDDLLSLTRRIGARLVVDLSGEPLAYAARQGGAYLLKPSLNELSTLVGRPITSELEQEQALRGLMARGSAQIIVLSLGADGALVACGEQLQRLRSPQVPAVSAVGAGDSMLGAIVLGLAEGRSLDEAVRYGIAAGAATVMRPGTELCHCEDVQRLLQLGDGSGLSSRSGSPAGI</sequence>
<dbReference type="Gene3D" id="3.40.1190.20">
    <property type="match status" value="1"/>
</dbReference>
<dbReference type="InterPro" id="IPR029056">
    <property type="entry name" value="Ribokinase-like"/>
</dbReference>
<dbReference type="PROSITE" id="PS00583">
    <property type="entry name" value="PFKB_KINASES_1"/>
    <property type="match status" value="1"/>
</dbReference>
<keyword evidence="3" id="KW-0547">Nucleotide-binding</keyword>
<comment type="similarity">
    <text evidence="1 6">Belongs to the carbohydrate kinase PfkB family.</text>
</comment>
<evidence type="ECO:0000256" key="1">
    <source>
        <dbReference type="ARBA" id="ARBA00010688"/>
    </source>
</evidence>
<dbReference type="NCBIfam" id="TIGR03168">
    <property type="entry name" value="1-PFK"/>
    <property type="match status" value="1"/>
</dbReference>
<dbReference type="InterPro" id="IPR011611">
    <property type="entry name" value="PfkB_dom"/>
</dbReference>
<evidence type="ECO:0000259" key="7">
    <source>
        <dbReference type="Pfam" id="PF00294"/>
    </source>
</evidence>
<proteinExistence type="inferred from homology"/>
<evidence type="ECO:0000256" key="3">
    <source>
        <dbReference type="ARBA" id="ARBA00022741"/>
    </source>
</evidence>
<evidence type="ECO:0000256" key="2">
    <source>
        <dbReference type="ARBA" id="ARBA00022679"/>
    </source>
</evidence>
<keyword evidence="4" id="KW-0418">Kinase</keyword>
<dbReference type="SUPFAM" id="SSF53613">
    <property type="entry name" value="Ribokinase-like"/>
    <property type="match status" value="1"/>
</dbReference>
<dbReference type="RefSeq" id="WP_342405717.1">
    <property type="nucleotide sequence ID" value="NZ_JBCFXD010000003.1"/>
</dbReference>
<organism evidence="8 9">
    <name type="scientific">Stutzerimonas chloritidismutans</name>
    <name type="common">Pseudomonas chloritidismutans</name>
    <dbReference type="NCBI Taxonomy" id="203192"/>
    <lineage>
        <taxon>Bacteria</taxon>
        <taxon>Pseudomonadati</taxon>
        <taxon>Pseudomonadota</taxon>
        <taxon>Gammaproteobacteria</taxon>
        <taxon>Pseudomonadales</taxon>
        <taxon>Pseudomonadaceae</taxon>
        <taxon>Stutzerimonas</taxon>
    </lineage>
</organism>
<evidence type="ECO:0000313" key="9">
    <source>
        <dbReference type="Proteomes" id="UP001467669"/>
    </source>
</evidence>
<keyword evidence="5" id="KW-0067">ATP-binding</keyword>
<gene>
    <name evidence="8" type="ORF">AAGW23_06955</name>
</gene>